<dbReference type="Gene3D" id="3.40.50.2000">
    <property type="entry name" value="Glycogen Phosphorylase B"/>
    <property type="match status" value="2"/>
</dbReference>
<dbReference type="Proteomes" id="UP000798046">
    <property type="component" value="Unassembled WGS sequence"/>
</dbReference>
<reference evidence="4 5" key="1">
    <citation type="journal article" date="2020" name="Microorganisms">
        <title>Description of Three Novel Members in the Family Geobacteraceae, Oryzomonas japonicum gen. nov., sp. nov., Oryzomonas sagensis sp. nov., and Oryzomonas ruber sp. nov.</title>
        <authorList>
            <person name="Xu Z."/>
            <person name="Masuda Y."/>
            <person name="Hayakawa C."/>
            <person name="Ushijima N."/>
            <person name="Kawano K."/>
            <person name="Shiratori Y."/>
            <person name="Senoo K."/>
            <person name="Itoh H."/>
        </authorList>
    </citation>
    <scope>NUCLEOTIDE SEQUENCE [LARGE SCALE GENOMIC DNA]</scope>
    <source>
        <strain evidence="4 5">Red100</strain>
    </source>
</reference>
<feature type="domain" description="Glycosyltransferase subfamily 4-like N-terminal" evidence="3">
    <location>
        <begin position="24"/>
        <end position="188"/>
    </location>
</feature>
<dbReference type="CDD" id="cd03809">
    <property type="entry name" value="GT4_MtfB-like"/>
    <property type="match status" value="1"/>
</dbReference>
<evidence type="ECO:0000259" key="3">
    <source>
        <dbReference type="Pfam" id="PF13439"/>
    </source>
</evidence>
<dbReference type="InterPro" id="IPR001296">
    <property type="entry name" value="Glyco_trans_1"/>
</dbReference>
<dbReference type="SUPFAM" id="SSF53756">
    <property type="entry name" value="UDP-Glycosyltransferase/glycogen phosphorylase"/>
    <property type="match status" value="1"/>
</dbReference>
<keyword evidence="1" id="KW-0808">Transferase</keyword>
<evidence type="ECO:0000259" key="2">
    <source>
        <dbReference type="Pfam" id="PF00534"/>
    </source>
</evidence>
<gene>
    <name evidence="4" type="ORF">F6V30_02005</name>
</gene>
<evidence type="ECO:0000256" key="1">
    <source>
        <dbReference type="ARBA" id="ARBA00022679"/>
    </source>
</evidence>
<dbReference type="Pfam" id="PF13439">
    <property type="entry name" value="Glyco_transf_4"/>
    <property type="match status" value="1"/>
</dbReference>
<comment type="caution">
    <text evidence="4">The sequence shown here is derived from an EMBL/GenBank/DDBJ whole genome shotgun (WGS) entry which is preliminary data.</text>
</comment>
<dbReference type="Pfam" id="PF00534">
    <property type="entry name" value="Glycos_transf_1"/>
    <property type="match status" value="1"/>
</dbReference>
<proteinExistence type="predicted"/>
<dbReference type="PANTHER" id="PTHR46401">
    <property type="entry name" value="GLYCOSYLTRANSFERASE WBBK-RELATED"/>
    <property type="match status" value="1"/>
</dbReference>
<dbReference type="InterPro" id="IPR028098">
    <property type="entry name" value="Glyco_trans_4-like_N"/>
</dbReference>
<protein>
    <submittedName>
        <fullName evidence="4">Glycosyltransferase family 4 protein</fullName>
    </submittedName>
</protein>
<accession>A0ABQ6TR34</accession>
<evidence type="ECO:0000313" key="4">
    <source>
        <dbReference type="EMBL" id="KAB0671380.1"/>
    </source>
</evidence>
<dbReference type="EMBL" id="VZRA01000001">
    <property type="protein sequence ID" value="KAB0671380.1"/>
    <property type="molecule type" value="Genomic_DNA"/>
</dbReference>
<keyword evidence="5" id="KW-1185">Reference proteome</keyword>
<name>A0ABQ6TR34_9BACT</name>
<feature type="domain" description="Glycosyl transferase family 1" evidence="2">
    <location>
        <begin position="199"/>
        <end position="357"/>
    </location>
</feature>
<dbReference type="PANTHER" id="PTHR46401:SF2">
    <property type="entry name" value="GLYCOSYLTRANSFERASE WBBK-RELATED"/>
    <property type="match status" value="1"/>
</dbReference>
<evidence type="ECO:0000313" key="5">
    <source>
        <dbReference type="Proteomes" id="UP000798046"/>
    </source>
</evidence>
<sequence>MDGNHNSGATHMKIVINAFSARRGGGQTYLLNLLQYLEDCSGLDIFIFCPDTLRFPDHPAVKRLTTSWPIENPLLRALWEKFVLSKILKEIDADILFCPGGLINTRAPKRCKTVTMFRNMIPFDMSVRQKYPLGLMRIRNWLLEHSMLSSMMKADMVIFISEFARKVIEEKSHGHLRKAVTIPHGINDHFKIDNLPSKPKWLPDCEYLLYVSIFDVYKNQMEVVRGYHLLKSRREMKEKLILAGHCTAAYALKVMEEIQRLGLKNDVILTGNIAYQELPAAYAHAKINIFASTCENCPNILLEAMGAGRPLLISGIQPMPEFGGEAAVYFDPFDPEDFARQIMSIIDAPEELDRLGRMVAKRAEKYDWKETAHRTWQAIRELALSGK</sequence>
<organism evidence="4 5">
    <name type="scientific">Oryzomonas sagensis</name>
    <dbReference type="NCBI Taxonomy" id="2603857"/>
    <lineage>
        <taxon>Bacteria</taxon>
        <taxon>Pseudomonadati</taxon>
        <taxon>Thermodesulfobacteriota</taxon>
        <taxon>Desulfuromonadia</taxon>
        <taxon>Geobacterales</taxon>
        <taxon>Geobacteraceae</taxon>
        <taxon>Oryzomonas</taxon>
    </lineage>
</organism>